<protein>
    <submittedName>
        <fullName evidence="3">Calcium-binding protein</fullName>
    </submittedName>
</protein>
<dbReference type="OrthoDB" id="423639at2"/>
<reference evidence="3 4" key="1">
    <citation type="journal article" date="2015" name="Genome Announc.">
        <title>Draft Genome Sequence of the Terrestrial Cyanobacterium Scytonema millei VB511283, Isolated from Eastern India.</title>
        <authorList>
            <person name="Sen D."/>
            <person name="Chandrababunaidu M.M."/>
            <person name="Singh D."/>
            <person name="Sanghi N."/>
            <person name="Ghorai A."/>
            <person name="Mishra G.P."/>
            <person name="Madduluri M."/>
            <person name="Adhikary S.P."/>
            <person name="Tripathy S."/>
        </authorList>
    </citation>
    <scope>NUCLEOTIDE SEQUENCE [LARGE SCALE GENOMIC DNA]</scope>
    <source>
        <strain evidence="3 4">VB511283</strain>
    </source>
</reference>
<dbReference type="Proteomes" id="UP000031532">
    <property type="component" value="Unassembled WGS sequence"/>
</dbReference>
<dbReference type="GO" id="GO:0005509">
    <property type="term" value="F:calcium ion binding"/>
    <property type="evidence" value="ECO:0007669"/>
    <property type="project" value="InterPro"/>
</dbReference>
<dbReference type="InterPro" id="IPR001343">
    <property type="entry name" value="Hemolysn_Ca-bd"/>
</dbReference>
<accession>A0A9X5I4J3</accession>
<comment type="caution">
    <text evidence="3">The sequence shown here is derived from an EMBL/GenBank/DDBJ whole genome shotgun (WGS) entry which is preliminary data.</text>
</comment>
<evidence type="ECO:0000313" key="3">
    <source>
        <dbReference type="EMBL" id="NHC34517.1"/>
    </source>
</evidence>
<dbReference type="InterPro" id="IPR011049">
    <property type="entry name" value="Serralysin-like_metalloprot_C"/>
</dbReference>
<dbReference type="InterPro" id="IPR050557">
    <property type="entry name" value="RTX_toxin/Mannuronan_C5-epim"/>
</dbReference>
<dbReference type="PROSITE" id="PS00330">
    <property type="entry name" value="HEMOLYSIN_CALCIUM"/>
    <property type="match status" value="3"/>
</dbReference>
<dbReference type="Pfam" id="PF00353">
    <property type="entry name" value="HemolysinCabind"/>
    <property type="match status" value="7"/>
</dbReference>
<dbReference type="RefSeq" id="WP_052290080.1">
    <property type="nucleotide sequence ID" value="NZ_JTJC03000001.1"/>
</dbReference>
<comment type="subcellular location">
    <subcellularLocation>
        <location evidence="1">Secreted</location>
    </subcellularLocation>
</comment>
<gene>
    <name evidence="3" type="ORF">QH73_0007560</name>
</gene>
<evidence type="ECO:0000313" key="4">
    <source>
        <dbReference type="Proteomes" id="UP000031532"/>
    </source>
</evidence>
<keyword evidence="4" id="KW-1185">Reference proteome</keyword>
<dbReference type="PANTHER" id="PTHR38340:SF1">
    <property type="entry name" value="S-LAYER PROTEIN"/>
    <property type="match status" value="1"/>
</dbReference>
<dbReference type="SUPFAM" id="SSF51120">
    <property type="entry name" value="beta-Roll"/>
    <property type="match status" value="2"/>
</dbReference>
<dbReference type="GO" id="GO:0005576">
    <property type="term" value="C:extracellular region"/>
    <property type="evidence" value="ECO:0007669"/>
    <property type="project" value="UniProtKB-SubCell"/>
</dbReference>
<evidence type="ECO:0000256" key="2">
    <source>
        <dbReference type="ARBA" id="ARBA00022525"/>
    </source>
</evidence>
<dbReference type="AlphaFoldDB" id="A0A9X5I4J3"/>
<proteinExistence type="predicted"/>
<sequence length="396" mass="40546">MATIYGTIKSETINGTDSSDKIFGWAKDGNENSPSGNDTLFGKGGNDELYGGTGRDTLDGGAGIDTLVGGKGDDTYIVDSTTDIIREYEGGGEDTVQSFVSYTLGDWLNNLTLTGSQAINGTGNSLNNIIKGNDADNILKGGAGNDTISGSDGDRLFGEAGNDTLTNSANFEPNRRTYMDGGDGNDVLDGDFAIMHGGNGDDTIDGGTSSVIYGENGNDRLDGNESDLYGGSGNDSLSGDFSYLYGGEGDDILRTVFSATMEGGNGRDTLIGNSDSDSRGQDYFVFNNLAEGGDTIRNFVASGDGDSRDLIVISASGFGGGLTAVTEATPGGSISILAAEQFTIGTGATDASDRFIYNNTNGALFFDIDGTGSTAAVLLATLTGAPAITNSNIVLG</sequence>
<organism evidence="3 4">
    <name type="scientific">Scytonema millei VB511283</name>
    <dbReference type="NCBI Taxonomy" id="1245923"/>
    <lineage>
        <taxon>Bacteria</taxon>
        <taxon>Bacillati</taxon>
        <taxon>Cyanobacteriota</taxon>
        <taxon>Cyanophyceae</taxon>
        <taxon>Nostocales</taxon>
        <taxon>Scytonemataceae</taxon>
        <taxon>Scytonema</taxon>
    </lineage>
</organism>
<keyword evidence="2" id="KW-0964">Secreted</keyword>
<dbReference type="EMBL" id="JTJC03000001">
    <property type="protein sequence ID" value="NHC34517.1"/>
    <property type="molecule type" value="Genomic_DNA"/>
</dbReference>
<dbReference type="InterPro" id="IPR018511">
    <property type="entry name" value="Hemolysin-typ_Ca-bd_CS"/>
</dbReference>
<evidence type="ECO:0000256" key="1">
    <source>
        <dbReference type="ARBA" id="ARBA00004613"/>
    </source>
</evidence>
<name>A0A9X5I4J3_9CYAN</name>
<dbReference type="PRINTS" id="PR00313">
    <property type="entry name" value="CABNDNGRPT"/>
</dbReference>
<dbReference type="PANTHER" id="PTHR38340">
    <property type="entry name" value="S-LAYER PROTEIN"/>
    <property type="match status" value="1"/>
</dbReference>
<dbReference type="Gene3D" id="2.150.10.10">
    <property type="entry name" value="Serralysin-like metalloprotease, C-terminal"/>
    <property type="match status" value="3"/>
</dbReference>